<comment type="similarity">
    <text evidence="1">Belongs to the sulfur carrier protein TusA family.</text>
</comment>
<dbReference type="PROSITE" id="PS01148">
    <property type="entry name" value="UPF0033"/>
    <property type="match status" value="1"/>
</dbReference>
<dbReference type="Pfam" id="PF01206">
    <property type="entry name" value="TusA"/>
    <property type="match status" value="1"/>
</dbReference>
<organism evidence="3 4">
    <name type="scientific">Paenibacillus konkukensis</name>
    <dbReference type="NCBI Taxonomy" id="2020716"/>
    <lineage>
        <taxon>Bacteria</taxon>
        <taxon>Bacillati</taxon>
        <taxon>Bacillota</taxon>
        <taxon>Bacilli</taxon>
        <taxon>Bacillales</taxon>
        <taxon>Paenibacillaceae</taxon>
        <taxon>Paenibacillus</taxon>
    </lineage>
</organism>
<keyword evidence="3" id="KW-0808">Transferase</keyword>
<sequence length="74" mass="8365">MNTRIIDAKGLACPMPIVKAKKAIDAMESGQMMELLTTDQGSLNDVQAWVKRTGHELVEIREEQGMYAFRIQKK</sequence>
<dbReference type="PANTHER" id="PTHR33279">
    <property type="entry name" value="SULFUR CARRIER PROTEIN YEDF-RELATED"/>
    <property type="match status" value="1"/>
</dbReference>
<evidence type="ECO:0000259" key="2">
    <source>
        <dbReference type="PROSITE" id="PS01148"/>
    </source>
</evidence>
<dbReference type="RefSeq" id="WP_249865572.1">
    <property type="nucleotide sequence ID" value="NZ_CP027059.1"/>
</dbReference>
<feature type="domain" description="UPF0033" evidence="2">
    <location>
        <begin position="6"/>
        <end position="30"/>
    </location>
</feature>
<keyword evidence="4" id="KW-1185">Reference proteome</keyword>
<dbReference type="InterPro" id="IPR001455">
    <property type="entry name" value="TusA-like"/>
</dbReference>
<reference evidence="3" key="2">
    <citation type="journal article" date="2021" name="J Anim Sci Technol">
        <title>Complete genome sequence of Paenibacillus konkukensis sp. nov. SK3146 as a potential probiotic strain.</title>
        <authorList>
            <person name="Jung H.I."/>
            <person name="Park S."/>
            <person name="Niu K.M."/>
            <person name="Lee S.W."/>
            <person name="Kothari D."/>
            <person name="Yi K.J."/>
            <person name="Kim S.K."/>
        </authorList>
    </citation>
    <scope>NUCLEOTIDE SEQUENCE</scope>
    <source>
        <strain evidence="3">SK3146</strain>
    </source>
</reference>
<dbReference type="Proteomes" id="UP001057134">
    <property type="component" value="Chromosome"/>
</dbReference>
<gene>
    <name evidence="3" type="primary">tusA</name>
    <name evidence="3" type="ORF">SK3146_02755</name>
</gene>
<dbReference type="PANTHER" id="PTHR33279:SF6">
    <property type="entry name" value="SULFUR CARRIER PROTEIN YEDF-RELATED"/>
    <property type="match status" value="1"/>
</dbReference>
<protein>
    <submittedName>
        <fullName evidence="3">Sulfurtransferase TusA</fullName>
        <ecNumber evidence="3">2.8.1.-</ecNumber>
    </submittedName>
</protein>
<dbReference type="InterPro" id="IPR036868">
    <property type="entry name" value="TusA-like_sf"/>
</dbReference>
<dbReference type="CDD" id="cd00291">
    <property type="entry name" value="SirA_YedF_YeeD"/>
    <property type="match status" value="1"/>
</dbReference>
<dbReference type="EC" id="2.8.1.-" evidence="3"/>
<name>A0ABY4RN20_9BACL</name>
<reference evidence="3" key="1">
    <citation type="submission" date="2018-02" db="EMBL/GenBank/DDBJ databases">
        <authorList>
            <person name="Kim S.-K."/>
            <person name="Jung H.-I."/>
            <person name="Lee S.-W."/>
        </authorList>
    </citation>
    <scope>NUCLEOTIDE SEQUENCE</scope>
    <source>
        <strain evidence="3">SK3146</strain>
    </source>
</reference>
<dbReference type="Gene3D" id="3.30.110.40">
    <property type="entry name" value="TusA-like domain"/>
    <property type="match status" value="1"/>
</dbReference>
<accession>A0ABY4RN20</accession>
<dbReference type="SUPFAM" id="SSF64307">
    <property type="entry name" value="SirA-like"/>
    <property type="match status" value="1"/>
</dbReference>
<dbReference type="EMBL" id="CP027059">
    <property type="protein sequence ID" value="UQZ83568.1"/>
    <property type="molecule type" value="Genomic_DNA"/>
</dbReference>
<evidence type="ECO:0000256" key="1">
    <source>
        <dbReference type="ARBA" id="ARBA00008984"/>
    </source>
</evidence>
<dbReference type="GO" id="GO:0016740">
    <property type="term" value="F:transferase activity"/>
    <property type="evidence" value="ECO:0007669"/>
    <property type="project" value="UniProtKB-KW"/>
</dbReference>
<proteinExistence type="inferred from homology"/>
<evidence type="ECO:0000313" key="3">
    <source>
        <dbReference type="EMBL" id="UQZ83568.1"/>
    </source>
</evidence>
<evidence type="ECO:0000313" key="4">
    <source>
        <dbReference type="Proteomes" id="UP001057134"/>
    </source>
</evidence>